<dbReference type="PROSITE" id="PS00518">
    <property type="entry name" value="ZF_RING_1"/>
    <property type="match status" value="1"/>
</dbReference>
<dbReference type="InterPro" id="IPR017907">
    <property type="entry name" value="Znf_RING_CS"/>
</dbReference>
<dbReference type="InterPro" id="IPR013083">
    <property type="entry name" value="Znf_RING/FYVE/PHD"/>
</dbReference>
<dbReference type="InterPro" id="IPR027417">
    <property type="entry name" value="P-loop_NTPase"/>
</dbReference>
<protein>
    <submittedName>
        <fullName evidence="7">E3 ubiquitin-protein ligase SHPRH-like</fullName>
    </submittedName>
</protein>
<evidence type="ECO:0000313" key="8">
    <source>
        <dbReference type="Proteomes" id="UP001165941"/>
    </source>
</evidence>
<dbReference type="SMART" id="SM00174">
    <property type="entry name" value="RHO"/>
    <property type="match status" value="1"/>
</dbReference>
<accession>A0ABX0S0P3</accession>
<dbReference type="SMART" id="SM00490">
    <property type="entry name" value="HELICc"/>
    <property type="match status" value="1"/>
</dbReference>
<dbReference type="Gene3D" id="3.30.40.10">
    <property type="entry name" value="Zinc/RING finger domain, C3HC4 (zinc finger)"/>
    <property type="match status" value="1"/>
</dbReference>
<dbReference type="InterPro" id="IPR001650">
    <property type="entry name" value="Helicase_C-like"/>
</dbReference>
<dbReference type="PRINTS" id="PR00449">
    <property type="entry name" value="RASTRNSFRMNG"/>
</dbReference>
<dbReference type="CDD" id="cd18793">
    <property type="entry name" value="SF2_C_SNF"/>
    <property type="match status" value="1"/>
</dbReference>
<dbReference type="SMART" id="SM00173">
    <property type="entry name" value="RAS"/>
    <property type="match status" value="1"/>
</dbReference>
<keyword evidence="2" id="KW-0547">Nucleotide-binding</keyword>
<dbReference type="PROSITE" id="PS51421">
    <property type="entry name" value="RAS"/>
    <property type="match status" value="1"/>
</dbReference>
<dbReference type="SUPFAM" id="SSF52540">
    <property type="entry name" value="P-loop containing nucleoside triphosphate hydrolases"/>
    <property type="match status" value="2"/>
</dbReference>
<evidence type="ECO:0000259" key="6">
    <source>
        <dbReference type="PROSITE" id="PS51194"/>
    </source>
</evidence>
<feature type="domain" description="Helicase C-terminal" evidence="6">
    <location>
        <begin position="181"/>
        <end position="346"/>
    </location>
</feature>
<keyword evidence="3" id="KW-0863">Zinc-finger</keyword>
<dbReference type="NCBIfam" id="TIGR00231">
    <property type="entry name" value="small_GTP"/>
    <property type="match status" value="1"/>
</dbReference>
<dbReference type="PROSITE" id="PS51419">
    <property type="entry name" value="RAB"/>
    <property type="match status" value="1"/>
</dbReference>
<reference evidence="7" key="1">
    <citation type="submission" date="2018-05" db="EMBL/GenBank/DDBJ databases">
        <authorList>
            <person name="Pedro S.L.S."/>
            <person name="Freitas R.C."/>
            <person name="Barreto A.S."/>
            <person name="Lima A.O.S."/>
        </authorList>
    </citation>
    <scope>NUCLEOTIDE SEQUENCE</scope>
    <source>
        <strain evidence="7">BP203</strain>
        <tissue evidence="7">Muscle</tissue>
    </source>
</reference>
<dbReference type="Pfam" id="PF00271">
    <property type="entry name" value="Helicase_C"/>
    <property type="match status" value="1"/>
</dbReference>
<evidence type="ECO:0000256" key="1">
    <source>
        <dbReference type="ARBA" id="ARBA00022723"/>
    </source>
</evidence>
<organism evidence="7 8">
    <name type="scientific">Pontoporia blainvillei</name>
    <name type="common">Franciscana</name>
    <name type="synonym">Delphinus blainvillei</name>
    <dbReference type="NCBI Taxonomy" id="48723"/>
    <lineage>
        <taxon>Eukaryota</taxon>
        <taxon>Metazoa</taxon>
        <taxon>Chordata</taxon>
        <taxon>Craniata</taxon>
        <taxon>Vertebrata</taxon>
        <taxon>Euteleostomi</taxon>
        <taxon>Mammalia</taxon>
        <taxon>Eutheria</taxon>
        <taxon>Laurasiatheria</taxon>
        <taxon>Artiodactyla</taxon>
        <taxon>Whippomorpha</taxon>
        <taxon>Cetacea</taxon>
        <taxon>Odontoceti</taxon>
        <taxon>Pontoporiidae</taxon>
        <taxon>Pontoporia</taxon>
    </lineage>
</organism>
<gene>
    <name evidence="7" type="ORF">BU61_1694</name>
</gene>
<evidence type="ECO:0000256" key="3">
    <source>
        <dbReference type="ARBA" id="ARBA00022771"/>
    </source>
</evidence>
<dbReference type="SMART" id="SM00175">
    <property type="entry name" value="RAB"/>
    <property type="match status" value="1"/>
</dbReference>
<dbReference type="PROSITE" id="PS51194">
    <property type="entry name" value="HELICASE_CTER"/>
    <property type="match status" value="1"/>
</dbReference>
<dbReference type="InterPro" id="IPR048695">
    <property type="entry name" value="SHPRH_helical_2nd"/>
</dbReference>
<dbReference type="Pfam" id="PF00071">
    <property type="entry name" value="Ras"/>
    <property type="match status" value="1"/>
</dbReference>
<dbReference type="SUPFAM" id="SSF57850">
    <property type="entry name" value="RING/U-box"/>
    <property type="match status" value="1"/>
</dbReference>
<dbReference type="PANTHER" id="PTHR45865">
    <property type="entry name" value="E3 UBIQUITIN-PROTEIN LIGASE SHPRH FAMILY MEMBER"/>
    <property type="match status" value="1"/>
</dbReference>
<dbReference type="InterPro" id="IPR049730">
    <property type="entry name" value="SNF2/RAD54-like_C"/>
</dbReference>
<dbReference type="InterPro" id="IPR001806">
    <property type="entry name" value="Small_GTPase"/>
</dbReference>
<dbReference type="Pfam" id="PF21324">
    <property type="entry name" value="SHPRH_helical-2nd"/>
    <property type="match status" value="1"/>
</dbReference>
<comment type="caution">
    <text evidence="7">The sequence shown here is derived from an EMBL/GenBank/DDBJ whole genome shotgun (WGS) entry which is preliminary data.</text>
</comment>
<dbReference type="CDD" id="cd16569">
    <property type="entry name" value="RING-HC_SHPRH-like"/>
    <property type="match status" value="1"/>
</dbReference>
<evidence type="ECO:0000256" key="2">
    <source>
        <dbReference type="ARBA" id="ARBA00022741"/>
    </source>
</evidence>
<dbReference type="CDD" id="cd04146">
    <property type="entry name" value="RERG_RasL11_like"/>
    <property type="match status" value="1"/>
</dbReference>
<keyword evidence="8" id="KW-1185">Reference proteome</keyword>
<name>A0ABX0S0P3_PONBL</name>
<dbReference type="InterPro" id="IPR005225">
    <property type="entry name" value="Small_GTP-bd"/>
</dbReference>
<sequence>MIEDEEGLVDDRIPTTNRGLWAISETERSMKALLSFAKSHRFDVEFIDEGSTSMDLFEAWKKEYKLLHEYWMALRNRVSAVDELAMATERLRVRDPREPKPNPPVPHIIEPHEVEQNRIKLLNDKAVATSQLQKKLGQLLYLTNLEKWAVLTCGHCFCNECISIIIEQYSVGSHRSSIKCAICRQTTSHKEISYVFTSEKASQEEDIPVKWQDVLDIISKALTDNNMEFAQISRVKTFQENLSAFKHDPQINILLLPLHTGSNGLTIIEATHVLLVEPILNPAHELQAIGRVHRIGQTKPTIVHRFLIKATIEERMQAMLKTAERRYVTVYFKWTGEVFLFIKALVVRFLTKRFIWEYDPTLESTYRHQATIDDEVVTMEILDTAGQEDTIQREGHMRWGEGFVLVYDVTDRGSFEEVLPLKNILDEIKKPKNVTLILVGNKADLDHSRQVSTEEGEKLATELACAFYECSACTGEGNITEIFYELCREVRRRRMVQGKTRRRSSTTHVKQAINKMLTKISS</sequence>
<keyword evidence="4" id="KW-0378">Hydrolase</keyword>
<dbReference type="EMBL" id="PGGH01055881">
    <property type="protein sequence ID" value="NIG58701.1"/>
    <property type="molecule type" value="Genomic_DNA"/>
</dbReference>
<keyword evidence="5" id="KW-0862">Zinc</keyword>
<dbReference type="PROSITE" id="PS51420">
    <property type="entry name" value="RHO"/>
    <property type="match status" value="1"/>
</dbReference>
<dbReference type="InterPro" id="IPR052583">
    <property type="entry name" value="ATP-helicase/E3_Ub-Ligase"/>
</dbReference>
<dbReference type="Gene3D" id="3.40.50.300">
    <property type="entry name" value="P-loop containing nucleotide triphosphate hydrolases"/>
    <property type="match status" value="2"/>
</dbReference>
<keyword evidence="1" id="KW-0479">Metal-binding</keyword>
<dbReference type="Proteomes" id="UP001165941">
    <property type="component" value="Unassembled WGS sequence"/>
</dbReference>
<evidence type="ECO:0000256" key="5">
    <source>
        <dbReference type="ARBA" id="ARBA00022833"/>
    </source>
</evidence>
<evidence type="ECO:0000256" key="4">
    <source>
        <dbReference type="ARBA" id="ARBA00022801"/>
    </source>
</evidence>
<proteinExistence type="predicted"/>
<dbReference type="PANTHER" id="PTHR45865:SF1">
    <property type="entry name" value="E3 UBIQUITIN-PROTEIN LIGASE SHPRH"/>
    <property type="match status" value="1"/>
</dbReference>
<evidence type="ECO:0000313" key="7">
    <source>
        <dbReference type="EMBL" id="NIG58701.1"/>
    </source>
</evidence>